<comment type="subcellular location">
    <subcellularLocation>
        <location evidence="9">Virion</location>
    </subcellularLocation>
    <subcellularLocation>
        <location evidence="9">Host cytoplasm</location>
    </subcellularLocation>
</comment>
<accession>A0A0F6T247</accession>
<dbReference type="GO" id="GO:0030430">
    <property type="term" value="C:host cell cytoplasm"/>
    <property type="evidence" value="ECO:0007669"/>
    <property type="project" value="UniProtKB-SubCell"/>
</dbReference>
<dbReference type="GO" id="GO:1990904">
    <property type="term" value="C:ribonucleoprotein complex"/>
    <property type="evidence" value="ECO:0007669"/>
    <property type="project" value="UniProtKB-UniRule"/>
</dbReference>
<evidence type="ECO:0000256" key="7">
    <source>
        <dbReference type="ARBA" id="ARBA00023274"/>
    </source>
</evidence>
<evidence type="ECO:0000256" key="5">
    <source>
        <dbReference type="ARBA" id="ARBA00022884"/>
    </source>
</evidence>
<keyword evidence="12" id="KW-1185">Reference proteome</keyword>
<comment type="subunit">
    <text evidence="9">Homomultimerizes to form the nucleocapsid. Binds to viral genomic RNA.</text>
</comment>
<protein>
    <recommendedName>
        <fullName evidence="1 9">Nucleoprotein</fullName>
        <shortName evidence="9">NP</shortName>
        <shortName evidence="9">Protein N</shortName>
    </recommendedName>
    <alternativeName>
        <fullName evidence="8 9">Nucleocapsid protein</fullName>
    </alternativeName>
</protein>
<sequence length="482" mass="53096">MDAETKAAAIRALNAAKADTRRRKLSNPQPTGEPVKVEIPKASGSNTVKTIPIASGPTANSKKYTDIDSVRTGDSKTTLTWRNDSFSKIKVYEVTQLNDDDCVLYGRAVFDAINTGNITSDVVFMMLYLAISIRSTGDKSENYLLAAPTGMTDLMGLVRPTVSDQAMATAGGSVADVDNIFEADKQPRKRGKGKSTKTGKVGDELVNNIEGVRNNHREADAELVGENKTYQAAAFSYAAAFLLRLQCKREDNTVPAFEKAVTRYNGFYDSGGETLHGLALTLESCRALREVIGRKPELIGTWVAWVAYNENERKAGMLKQDAGLLEYLAIQVFAFQGMHVVTQTLAIHQLSAVPLGKLLREMDCQMTRRAVEEVYGIIKNHQATTAHPERKTYFRYARVWNEGYFSAVQSKSCTHLLYLASKVVKQLNPSAGSDPTQIYALKDMGEDQKARLDKVANKLLDFIWTQTANDPEAGSIWKDIVG</sequence>
<dbReference type="KEGG" id="vg:26122690"/>
<keyword evidence="2 9" id="KW-1139">Helical capsid protein</keyword>
<evidence type="ECO:0000313" key="11">
    <source>
        <dbReference type="EMBL" id="AKD44211.2"/>
    </source>
</evidence>
<comment type="function">
    <text evidence="9">Encapsidates the genome, protecting it from nucleases. The encapsidated genomic RNA is termed the nucleocapsid (NC) and serves as template for viral transcription and replication.</text>
</comment>
<dbReference type="GeneID" id="26122690"/>
<comment type="similarity">
    <text evidence="9">Belongs to the cytorhabdovirus nucleocapsid protein family.</text>
</comment>
<evidence type="ECO:0000256" key="4">
    <source>
        <dbReference type="ARBA" id="ARBA00022844"/>
    </source>
</evidence>
<keyword evidence="9" id="KW-1035">Host cytoplasm</keyword>
<dbReference type="GO" id="GO:0003723">
    <property type="term" value="F:RNA binding"/>
    <property type="evidence" value="ECO:0007669"/>
    <property type="project" value="UniProtKB-UniRule"/>
</dbReference>
<keyword evidence="5 9" id="KW-0694">RNA-binding</keyword>
<evidence type="ECO:0000256" key="1">
    <source>
        <dbReference type="ARBA" id="ARBA00014389"/>
    </source>
</evidence>
<keyword evidence="6 9" id="KW-0543">Viral nucleoprotein</keyword>
<name>A0A0F6T247_9RHAB</name>
<dbReference type="GO" id="GO:0019029">
    <property type="term" value="C:helical viral capsid"/>
    <property type="evidence" value="ECO:0007669"/>
    <property type="project" value="UniProtKB-UniRule"/>
</dbReference>
<dbReference type="Pfam" id="PF03216">
    <property type="entry name" value="Rhabdo_ncap_2"/>
    <property type="match status" value="1"/>
</dbReference>
<dbReference type="GO" id="GO:0019013">
    <property type="term" value="C:viral nucleocapsid"/>
    <property type="evidence" value="ECO:0007669"/>
    <property type="project" value="UniProtKB-UniRule"/>
</dbReference>
<keyword evidence="3 9" id="KW-0167">Capsid protein</keyword>
<dbReference type="RefSeq" id="YP_009177015.2">
    <property type="nucleotide sequence ID" value="NC_028237.2"/>
</dbReference>
<evidence type="ECO:0000256" key="10">
    <source>
        <dbReference type="SAM" id="MobiDB-lite"/>
    </source>
</evidence>
<evidence type="ECO:0000256" key="9">
    <source>
        <dbReference type="RuleBase" id="RU369108"/>
    </source>
</evidence>
<evidence type="ECO:0000256" key="6">
    <source>
        <dbReference type="ARBA" id="ARBA00023086"/>
    </source>
</evidence>
<keyword evidence="7 9" id="KW-0687">Ribonucleoprotein</keyword>
<dbReference type="Proteomes" id="UP000156919">
    <property type="component" value="Segment"/>
</dbReference>
<evidence type="ECO:0000256" key="3">
    <source>
        <dbReference type="ARBA" id="ARBA00022561"/>
    </source>
</evidence>
<reference evidence="11 12" key="1">
    <citation type="journal article" date="2015" name="Virology">
        <title>Complete genome sequence and integrated protein localization and interaction map for alfalfa dwarf virus, which combines properties of both cytoplasmic and nuclear plant rhabdoviruses.</title>
        <authorList>
            <person name="Bejerman N."/>
            <person name="Giolitti F."/>
            <person name="de Breuil S."/>
            <person name="Trucco V."/>
            <person name="Nome C."/>
            <person name="Lenardon S."/>
            <person name="Dietzgen R.G."/>
        </authorList>
    </citation>
    <scope>NUCLEOTIDE SEQUENCE [LARGE SCALE GENOMIC DNA]</scope>
    <source>
        <strain evidence="11">Manfredi</strain>
    </source>
</reference>
<keyword evidence="4 9" id="KW-0946">Virion</keyword>
<proteinExistence type="inferred from homology"/>
<dbReference type="OrthoDB" id="14644at10239"/>
<evidence type="ECO:0000256" key="2">
    <source>
        <dbReference type="ARBA" id="ARBA00022497"/>
    </source>
</evidence>
<evidence type="ECO:0000256" key="8">
    <source>
        <dbReference type="ARBA" id="ARBA00033344"/>
    </source>
</evidence>
<organism evidence="11 12">
    <name type="scientific">Alfalfa dwarf virus</name>
    <dbReference type="NCBI Taxonomy" id="998864"/>
    <lineage>
        <taxon>Viruses</taxon>
        <taxon>Riboviria</taxon>
        <taxon>Orthornavirae</taxon>
        <taxon>Negarnaviricota</taxon>
        <taxon>Haploviricotina</taxon>
        <taxon>Monjiviricetes</taxon>
        <taxon>Mononegavirales</taxon>
        <taxon>Rhabdoviridae</taxon>
        <taxon>Betarhabdovirinae</taxon>
        <taxon>Alphacytorhabdovirus</taxon>
        <taxon>Alphacytorhabdovirus alphamedicagonis</taxon>
        <taxon>Cytorhabdovirus medicagonis</taxon>
    </lineage>
</organism>
<feature type="region of interest" description="Disordered" evidence="10">
    <location>
        <begin position="16"/>
        <end position="41"/>
    </location>
</feature>
<evidence type="ECO:0000313" key="12">
    <source>
        <dbReference type="Proteomes" id="UP000156919"/>
    </source>
</evidence>
<dbReference type="EMBL" id="KP205452">
    <property type="protein sequence ID" value="AKD44211.2"/>
    <property type="molecule type" value="Viral_cRNA"/>
</dbReference>
<dbReference type="InterPro" id="IPR004902">
    <property type="entry name" value="Rhabdo_ncap_2"/>
</dbReference>